<dbReference type="CDD" id="cd00861">
    <property type="entry name" value="ProRS_anticodon_short"/>
    <property type="match status" value="1"/>
</dbReference>
<organism evidence="14 15">
    <name type="scientific">Thermodesulfobacterium geofontis</name>
    <dbReference type="NCBI Taxonomy" id="1295609"/>
    <lineage>
        <taxon>Bacteria</taxon>
        <taxon>Pseudomonadati</taxon>
        <taxon>Thermodesulfobacteriota</taxon>
        <taxon>Thermodesulfobacteria</taxon>
        <taxon>Thermodesulfobacteriales</taxon>
        <taxon>Thermodesulfobacteriaceae</taxon>
        <taxon>Thermodesulfobacterium</taxon>
    </lineage>
</organism>
<dbReference type="GO" id="GO:0005829">
    <property type="term" value="C:cytosol"/>
    <property type="evidence" value="ECO:0007669"/>
    <property type="project" value="TreeGrafter"/>
</dbReference>
<evidence type="ECO:0000259" key="13">
    <source>
        <dbReference type="PROSITE" id="PS50862"/>
    </source>
</evidence>
<dbReference type="InterPro" id="IPR002314">
    <property type="entry name" value="aa-tRNA-synt_IIb"/>
</dbReference>
<keyword evidence="8 12" id="KW-0030">Aminoacyl-tRNA synthetase</keyword>
<dbReference type="PANTHER" id="PTHR42753:SF2">
    <property type="entry name" value="PROLINE--TRNA LIGASE"/>
    <property type="match status" value="1"/>
</dbReference>
<evidence type="ECO:0000256" key="7">
    <source>
        <dbReference type="ARBA" id="ARBA00022917"/>
    </source>
</evidence>
<keyword evidence="7 12" id="KW-0648">Protein biosynthesis</keyword>
<dbReference type="CDD" id="cd04334">
    <property type="entry name" value="ProRS-INS"/>
    <property type="match status" value="1"/>
</dbReference>
<dbReference type="InterPro" id="IPR033730">
    <property type="entry name" value="ProRS_core_prok"/>
</dbReference>
<evidence type="ECO:0000313" key="14">
    <source>
        <dbReference type="EMBL" id="PMP67282.1"/>
    </source>
</evidence>
<sequence>MRWSKFFIPTLREDPSEAEIISHKLLLRAGMIRKLASGIYNFLPLGFKALKKIENIVREEMNKAGALEILMPFVQPAELWKETGRWDVYGKELLRFKDRKEHDFCLGPTHEEVVTEIVRKDVKSYKELPLILYQIAVKFRDEMRPRFGIMRAREFIMKDAYSFDADWEGLDKSYQLMYETYERIFTNCGLKFKAVEAHTGTIGGDVSHEFMVLAETGEDVIAFCEKCGYASNIELTPAILGEKYPSEPEKPLEKVYTPGVRTAQEVADFLGFPVSKITKTLIYIIDETEAVALCLRGDHELNEVKLEKLFSGKTFRMATEEEVKKIVGASPGFIGPKDLKIKVIADKALEGYSNFVIGANEDEYHYLNANLGSTFKPDLIADIRKAKEGDLCPKCREPLSFTRGIEVGHIFKLGTKYSEPMKAMFLDKDGKMKPFIMGCYGIGVSRVLAATIEQNHDENGIIFPWQIAPFQIVIVYLKETFKEEAEKIYKNLSQKWDVILDDREERPGVKFKDMDLIGIPLHIILGKRFEENREVEVKIRKTGERKYFKPENLENFVRNFENEKD</sequence>
<dbReference type="CDD" id="cd00779">
    <property type="entry name" value="ProRS_core_prok"/>
    <property type="match status" value="1"/>
</dbReference>
<dbReference type="GO" id="GO:0005524">
    <property type="term" value="F:ATP binding"/>
    <property type="evidence" value="ECO:0007669"/>
    <property type="project" value="UniProtKB-UniRule"/>
</dbReference>
<evidence type="ECO:0000256" key="3">
    <source>
        <dbReference type="ARBA" id="ARBA00022490"/>
    </source>
</evidence>
<dbReference type="Gene3D" id="3.40.50.800">
    <property type="entry name" value="Anticodon-binding domain"/>
    <property type="match status" value="1"/>
</dbReference>
<name>A0A2N7PNQ6_9BACT</name>
<dbReference type="AlphaFoldDB" id="A0A2N7PNQ6"/>
<dbReference type="InterPro" id="IPR002316">
    <property type="entry name" value="Pro-tRNA-ligase_IIa"/>
</dbReference>
<evidence type="ECO:0000256" key="4">
    <source>
        <dbReference type="ARBA" id="ARBA00022598"/>
    </source>
</evidence>
<dbReference type="EC" id="6.1.1.15" evidence="12"/>
<comment type="domain">
    <text evidence="12">Consists of three domains: the N-terminal catalytic domain, the editing domain and the C-terminal anticodon-binding domain.</text>
</comment>
<dbReference type="HAMAP" id="MF_01569">
    <property type="entry name" value="Pro_tRNA_synth_type1"/>
    <property type="match status" value="1"/>
</dbReference>
<feature type="domain" description="Aminoacyl-transfer RNA synthetases class-II family profile" evidence="13">
    <location>
        <begin position="38"/>
        <end position="464"/>
    </location>
</feature>
<dbReference type="InterPro" id="IPR044140">
    <property type="entry name" value="ProRS_anticodon_short"/>
</dbReference>
<evidence type="ECO:0000256" key="1">
    <source>
        <dbReference type="ARBA" id="ARBA00004496"/>
    </source>
</evidence>
<keyword evidence="3 12" id="KW-0963">Cytoplasm</keyword>
<comment type="function">
    <text evidence="10 12">Catalyzes the attachment of proline to tRNA(Pro) in a two-step reaction: proline is first activated by ATP to form Pro-AMP and then transferred to the acceptor end of tRNA(Pro). As ProRS can inadvertently accommodate and process non-cognate amino acids such as alanine and cysteine, to avoid such errors it has two additional distinct editing activities against alanine. One activity is designated as 'pretransfer' editing and involves the tRNA(Pro)-independent hydrolysis of activated Ala-AMP. The other activity is designated 'posttransfer' editing and involves deacylation of mischarged Ala-tRNA(Pro). The misacylated Cys-tRNA(Pro) is not edited by ProRS.</text>
</comment>
<dbReference type="GO" id="GO:0004827">
    <property type="term" value="F:proline-tRNA ligase activity"/>
    <property type="evidence" value="ECO:0007669"/>
    <property type="project" value="UniProtKB-UniRule"/>
</dbReference>
<comment type="catalytic activity">
    <reaction evidence="9 12">
        <text>tRNA(Pro) + L-proline + ATP = L-prolyl-tRNA(Pro) + AMP + diphosphate</text>
        <dbReference type="Rhea" id="RHEA:14305"/>
        <dbReference type="Rhea" id="RHEA-COMP:9700"/>
        <dbReference type="Rhea" id="RHEA-COMP:9702"/>
        <dbReference type="ChEBI" id="CHEBI:30616"/>
        <dbReference type="ChEBI" id="CHEBI:33019"/>
        <dbReference type="ChEBI" id="CHEBI:60039"/>
        <dbReference type="ChEBI" id="CHEBI:78442"/>
        <dbReference type="ChEBI" id="CHEBI:78532"/>
        <dbReference type="ChEBI" id="CHEBI:456215"/>
        <dbReference type="EC" id="6.1.1.15"/>
    </reaction>
</comment>
<dbReference type="InterPro" id="IPR023717">
    <property type="entry name" value="Pro-tRNA-Synthase_IIa_type1"/>
</dbReference>
<dbReference type="GO" id="GO:0006433">
    <property type="term" value="P:prolyl-tRNA aminoacylation"/>
    <property type="evidence" value="ECO:0007669"/>
    <property type="project" value="UniProtKB-UniRule"/>
</dbReference>
<evidence type="ECO:0000256" key="5">
    <source>
        <dbReference type="ARBA" id="ARBA00022741"/>
    </source>
</evidence>
<dbReference type="SUPFAM" id="SSF52954">
    <property type="entry name" value="Class II aaRS ABD-related"/>
    <property type="match status" value="1"/>
</dbReference>
<evidence type="ECO:0000256" key="6">
    <source>
        <dbReference type="ARBA" id="ARBA00022840"/>
    </source>
</evidence>
<dbReference type="Pfam" id="PF00587">
    <property type="entry name" value="tRNA-synt_2b"/>
    <property type="match status" value="1"/>
</dbReference>
<evidence type="ECO:0000256" key="9">
    <source>
        <dbReference type="ARBA" id="ARBA00047671"/>
    </source>
</evidence>
<protein>
    <recommendedName>
        <fullName evidence="12">Proline--tRNA ligase</fullName>
        <ecNumber evidence="12">6.1.1.15</ecNumber>
    </recommendedName>
    <alternativeName>
        <fullName evidence="12">Prolyl-tRNA synthetase</fullName>
        <shortName evidence="12">ProRS</shortName>
    </alternativeName>
</protein>
<evidence type="ECO:0000313" key="15">
    <source>
        <dbReference type="Proteomes" id="UP000235460"/>
    </source>
</evidence>
<comment type="subcellular location">
    <subcellularLocation>
        <location evidence="1 12">Cytoplasm</location>
    </subcellularLocation>
</comment>
<dbReference type="Proteomes" id="UP000235460">
    <property type="component" value="Unassembled WGS sequence"/>
</dbReference>
<dbReference type="InterPro" id="IPR036754">
    <property type="entry name" value="YbaK/aa-tRNA-synt-asso_dom_sf"/>
</dbReference>
<dbReference type="InterPro" id="IPR004500">
    <property type="entry name" value="Pro-tRNA-synth_IIa_bac-type"/>
</dbReference>
<dbReference type="PRINTS" id="PR01046">
    <property type="entry name" value="TRNASYNTHPRO"/>
</dbReference>
<comment type="caution">
    <text evidence="14">The sequence shown here is derived from an EMBL/GenBank/DDBJ whole genome shotgun (WGS) entry which is preliminary data.</text>
</comment>
<dbReference type="InterPro" id="IPR006195">
    <property type="entry name" value="aa-tRNA-synth_II"/>
</dbReference>
<dbReference type="SUPFAM" id="SSF55681">
    <property type="entry name" value="Class II aaRS and biotin synthetases"/>
    <property type="match status" value="1"/>
</dbReference>
<dbReference type="InterPro" id="IPR007214">
    <property type="entry name" value="YbaK/aa-tRNA-synth-assoc-dom"/>
</dbReference>
<dbReference type="InterPro" id="IPR036621">
    <property type="entry name" value="Anticodon-bd_dom_sf"/>
</dbReference>
<comment type="similarity">
    <text evidence="11 12">Belongs to the class-II aminoacyl-tRNA synthetase family. ProS type 1 subfamily.</text>
</comment>
<accession>A0A2N7PNQ6</accession>
<evidence type="ECO:0000256" key="10">
    <source>
        <dbReference type="ARBA" id="ARBA00053664"/>
    </source>
</evidence>
<keyword evidence="6 12" id="KW-0067">ATP-binding</keyword>
<evidence type="ECO:0000256" key="11">
    <source>
        <dbReference type="ARBA" id="ARBA00060755"/>
    </source>
</evidence>
<dbReference type="PIRSF" id="PIRSF001535">
    <property type="entry name" value="ProRS_1"/>
    <property type="match status" value="1"/>
</dbReference>
<dbReference type="InterPro" id="IPR050062">
    <property type="entry name" value="Pro-tRNA_synthetase"/>
</dbReference>
<dbReference type="PROSITE" id="PS50862">
    <property type="entry name" value="AA_TRNA_LIGASE_II"/>
    <property type="match status" value="1"/>
</dbReference>
<evidence type="ECO:0000256" key="12">
    <source>
        <dbReference type="HAMAP-Rule" id="MF_01569"/>
    </source>
</evidence>
<dbReference type="InterPro" id="IPR004154">
    <property type="entry name" value="Anticodon-bd"/>
</dbReference>
<comment type="subunit">
    <text evidence="2 12">Homodimer.</text>
</comment>
<evidence type="ECO:0000256" key="8">
    <source>
        <dbReference type="ARBA" id="ARBA00023146"/>
    </source>
</evidence>
<evidence type="ECO:0000256" key="2">
    <source>
        <dbReference type="ARBA" id="ARBA00011738"/>
    </source>
</evidence>
<dbReference type="SUPFAM" id="SSF55826">
    <property type="entry name" value="YbaK/ProRS associated domain"/>
    <property type="match status" value="1"/>
</dbReference>
<dbReference type="NCBIfam" id="NF006625">
    <property type="entry name" value="PRK09194.1"/>
    <property type="match status" value="1"/>
</dbReference>
<keyword evidence="5 12" id="KW-0547">Nucleotide-binding</keyword>
<dbReference type="PANTHER" id="PTHR42753">
    <property type="entry name" value="MITOCHONDRIAL RIBOSOME PROTEIN L39/PROLYL-TRNA LIGASE FAMILY MEMBER"/>
    <property type="match status" value="1"/>
</dbReference>
<dbReference type="Gene3D" id="3.30.930.10">
    <property type="entry name" value="Bira Bifunctional Protein, Domain 2"/>
    <property type="match status" value="2"/>
</dbReference>
<dbReference type="Pfam" id="PF03129">
    <property type="entry name" value="HGTP_anticodon"/>
    <property type="match status" value="1"/>
</dbReference>
<gene>
    <name evidence="12" type="primary">proS</name>
    <name evidence="14" type="ORF">C0190_03600</name>
</gene>
<reference evidence="14 15" key="1">
    <citation type="submission" date="2018-01" db="EMBL/GenBank/DDBJ databases">
        <title>Metagenomic assembled genomes from two thermal pools in the Uzon Caldera, Kamchatka, Russia.</title>
        <authorList>
            <person name="Wilkins L."/>
            <person name="Ettinger C."/>
        </authorList>
    </citation>
    <scope>NUCLEOTIDE SEQUENCE [LARGE SCALE GENOMIC DNA]</scope>
    <source>
        <strain evidence="14">ZAV-08</strain>
    </source>
</reference>
<dbReference type="FunFam" id="3.30.930.10:FF:000066">
    <property type="entry name" value="Proline--tRNA ligase"/>
    <property type="match status" value="1"/>
</dbReference>
<proteinExistence type="inferred from homology"/>
<dbReference type="NCBIfam" id="TIGR00409">
    <property type="entry name" value="proS_fam_II"/>
    <property type="match status" value="1"/>
</dbReference>
<keyword evidence="4 12" id="KW-0436">Ligase</keyword>
<dbReference type="Pfam" id="PF04073">
    <property type="entry name" value="tRNA_edit"/>
    <property type="match status" value="1"/>
</dbReference>
<dbReference type="InterPro" id="IPR045864">
    <property type="entry name" value="aa-tRNA-synth_II/BPL/LPL"/>
</dbReference>
<dbReference type="FunFam" id="3.30.930.10:FF:000065">
    <property type="entry name" value="Proline--tRNA ligase"/>
    <property type="match status" value="1"/>
</dbReference>
<dbReference type="EMBL" id="PNIK01000054">
    <property type="protein sequence ID" value="PMP67282.1"/>
    <property type="molecule type" value="Genomic_DNA"/>
</dbReference>
<dbReference type="GO" id="GO:0002161">
    <property type="term" value="F:aminoacyl-tRNA deacylase activity"/>
    <property type="evidence" value="ECO:0007669"/>
    <property type="project" value="InterPro"/>
</dbReference>